<dbReference type="AlphaFoldDB" id="A0A1N7ECX2"/>
<dbReference type="RefSeq" id="WP_143690220.1">
    <property type="nucleotide sequence ID" value="NZ_FTNT01000003.1"/>
</dbReference>
<keyword evidence="7" id="KW-1185">Reference proteome</keyword>
<name>A0A1N7ECX2_9NOCA</name>
<dbReference type="InterPro" id="IPR006076">
    <property type="entry name" value="FAD-dep_OxRdtase"/>
</dbReference>
<keyword evidence="6" id="KW-0489">Methyltransferase</keyword>
<dbReference type="InterPro" id="IPR032503">
    <property type="entry name" value="FAO_M"/>
</dbReference>
<dbReference type="Gene3D" id="3.50.50.60">
    <property type="entry name" value="FAD/NAD(P)-binding domain"/>
    <property type="match status" value="1"/>
</dbReference>
<feature type="domain" description="FAD dependent oxidoreductase" evidence="2">
    <location>
        <begin position="9"/>
        <end position="376"/>
    </location>
</feature>
<dbReference type="InterPro" id="IPR027266">
    <property type="entry name" value="TrmE/GcvT-like"/>
</dbReference>
<dbReference type="Gene3D" id="3.30.1360.120">
    <property type="entry name" value="Probable tRNA modification gtpase trme, domain 1"/>
    <property type="match status" value="1"/>
</dbReference>
<dbReference type="SUPFAM" id="SSF101790">
    <property type="entry name" value="Aminomethyltransferase beta-barrel domain"/>
    <property type="match status" value="1"/>
</dbReference>
<dbReference type="GO" id="GO:0032259">
    <property type="term" value="P:methylation"/>
    <property type="evidence" value="ECO:0007669"/>
    <property type="project" value="UniProtKB-KW"/>
</dbReference>
<dbReference type="InterPro" id="IPR036188">
    <property type="entry name" value="FAD/NAD-bd_sf"/>
</dbReference>
<feature type="domain" description="FAD dependent oxidoreductase central" evidence="5">
    <location>
        <begin position="379"/>
        <end position="432"/>
    </location>
</feature>
<dbReference type="InterPro" id="IPR028896">
    <property type="entry name" value="GcvT/YgfZ/DmdA"/>
</dbReference>
<protein>
    <submittedName>
        <fullName evidence="6">Glycine cleavage system T protein (Aminomethyltransferase)</fullName>
    </submittedName>
</protein>
<dbReference type="STRING" id="1344003.SAMN05445060_1169"/>
<evidence type="ECO:0000256" key="1">
    <source>
        <dbReference type="ARBA" id="ARBA00008609"/>
    </source>
</evidence>
<dbReference type="Pfam" id="PF01266">
    <property type="entry name" value="DAO"/>
    <property type="match status" value="1"/>
</dbReference>
<dbReference type="Pfam" id="PF01571">
    <property type="entry name" value="GCV_T"/>
    <property type="match status" value="1"/>
</dbReference>
<dbReference type="GO" id="GO:0008168">
    <property type="term" value="F:methyltransferase activity"/>
    <property type="evidence" value="ECO:0007669"/>
    <property type="project" value="UniProtKB-KW"/>
</dbReference>
<dbReference type="PANTHER" id="PTHR43757:SF2">
    <property type="entry name" value="AMINOMETHYLTRANSFERASE, MITOCHONDRIAL"/>
    <property type="match status" value="1"/>
</dbReference>
<feature type="domain" description="GCVT N-terminal" evidence="3">
    <location>
        <begin position="436"/>
        <end position="712"/>
    </location>
</feature>
<dbReference type="PANTHER" id="PTHR43757">
    <property type="entry name" value="AMINOMETHYLTRANSFERASE"/>
    <property type="match status" value="1"/>
</dbReference>
<keyword evidence="6" id="KW-0808">Transferase</keyword>
<proteinExistence type="inferred from homology"/>
<gene>
    <name evidence="6" type="ORF">SAMN05445060_1169</name>
</gene>
<evidence type="ECO:0000259" key="2">
    <source>
        <dbReference type="Pfam" id="PF01266"/>
    </source>
</evidence>
<dbReference type="SUPFAM" id="SSF103025">
    <property type="entry name" value="Folate-binding domain"/>
    <property type="match status" value="1"/>
</dbReference>
<feature type="domain" description="Aminomethyltransferase C-terminal" evidence="4">
    <location>
        <begin position="734"/>
        <end position="808"/>
    </location>
</feature>
<dbReference type="SUPFAM" id="SSF54373">
    <property type="entry name" value="FAD-linked reductases, C-terminal domain"/>
    <property type="match status" value="1"/>
</dbReference>
<reference evidence="6 7" key="1">
    <citation type="submission" date="2017-01" db="EMBL/GenBank/DDBJ databases">
        <authorList>
            <person name="Mah S.A."/>
            <person name="Swanson W.J."/>
            <person name="Moy G.W."/>
            <person name="Vacquier V.D."/>
        </authorList>
    </citation>
    <scope>NUCLEOTIDE SEQUENCE [LARGE SCALE GENOMIC DNA]</scope>
    <source>
        <strain evidence="6 7">CPCC 203464</strain>
    </source>
</reference>
<dbReference type="Gene3D" id="3.30.9.10">
    <property type="entry name" value="D-Amino Acid Oxidase, subunit A, domain 2"/>
    <property type="match status" value="1"/>
</dbReference>
<dbReference type="SUPFAM" id="SSF51905">
    <property type="entry name" value="FAD/NAD(P)-binding domain"/>
    <property type="match status" value="1"/>
</dbReference>
<dbReference type="InterPro" id="IPR013977">
    <property type="entry name" value="GcvT_C"/>
</dbReference>
<evidence type="ECO:0000313" key="6">
    <source>
        <dbReference type="EMBL" id="SIR85926.1"/>
    </source>
</evidence>
<comment type="similarity">
    <text evidence="1">Belongs to the GcvT family.</text>
</comment>
<organism evidence="6 7">
    <name type="scientific">Williamsia sterculiae</name>
    <dbReference type="NCBI Taxonomy" id="1344003"/>
    <lineage>
        <taxon>Bacteria</taxon>
        <taxon>Bacillati</taxon>
        <taxon>Actinomycetota</taxon>
        <taxon>Actinomycetes</taxon>
        <taxon>Mycobacteriales</taxon>
        <taxon>Nocardiaceae</taxon>
        <taxon>Williamsia</taxon>
    </lineage>
</organism>
<evidence type="ECO:0000259" key="5">
    <source>
        <dbReference type="Pfam" id="PF16350"/>
    </source>
</evidence>
<evidence type="ECO:0000313" key="7">
    <source>
        <dbReference type="Proteomes" id="UP000186218"/>
    </source>
</evidence>
<dbReference type="InterPro" id="IPR006222">
    <property type="entry name" value="GCVT_N"/>
</dbReference>
<dbReference type="Gene3D" id="3.30.70.1400">
    <property type="entry name" value="Aminomethyltransferase beta-barrel domains"/>
    <property type="match status" value="1"/>
</dbReference>
<dbReference type="OrthoDB" id="2055370at2"/>
<dbReference type="EMBL" id="FTNT01000003">
    <property type="protein sequence ID" value="SIR85926.1"/>
    <property type="molecule type" value="Genomic_DNA"/>
</dbReference>
<dbReference type="InterPro" id="IPR029043">
    <property type="entry name" value="GcvT/YgfZ_C"/>
</dbReference>
<evidence type="ECO:0000259" key="3">
    <source>
        <dbReference type="Pfam" id="PF01571"/>
    </source>
</evidence>
<dbReference type="Pfam" id="PF08669">
    <property type="entry name" value="GCV_T_C"/>
    <property type="match status" value="1"/>
</dbReference>
<dbReference type="Pfam" id="PF16350">
    <property type="entry name" value="FAO_M"/>
    <property type="match status" value="1"/>
</dbReference>
<dbReference type="Gene3D" id="2.40.30.110">
    <property type="entry name" value="Aminomethyltransferase beta-barrel domains"/>
    <property type="match status" value="1"/>
</dbReference>
<accession>A0A1N7ECX2</accession>
<evidence type="ECO:0000259" key="4">
    <source>
        <dbReference type="Pfam" id="PF08669"/>
    </source>
</evidence>
<dbReference type="Proteomes" id="UP000186218">
    <property type="component" value="Unassembled WGS sequence"/>
</dbReference>
<sequence length="826" mass="88656">MSAQSSPPRVVIVGAGIVGTSLADELTARGHHRVTVLDQGRLPTTGGSSSHAPGLVFQTNPSRTMAHFATYTVQKFRGLNSRDHLCFNTVGGLEVATTPARLLDLHRKLGWAKAWGIPAEMVDPSTCAQRYPLLDADAVLGGLYTPTDGLAGAGAAIDAQTVRATERGAVFRGEQTVVEVLQSAGRVTGVRTTTDTFDADIVVSCAGFWGSELGDLVGLRVPLVPMAHQYVHTADVTALADLPTSGAPADAGLPIVRHQDDDLYYRQHGSHIGIGYYGHRPMPVDMTALGDDTRDQPMPSMLPFTGDDFASAWRESQRLLPPLRDTTLAGGFNGVFSFTPDGGPMMGRHPGLDGFWVAEAVWVTHSAGVARTMAEWITTGTPDVDLHGCDIARFTDIELDRDVVLDLSSQAFVEVYDIVHPREQRTVRRDLARGPFHAAHRERGAVFGQGRGWERPLWFESNADLPVPPHIPADGWAMRHWSPIVYAEARATRERVGLYDMTSLMRVEVTGADAAAVLDRVVTRKVDRPVGVVVYALMLDHRGGIRSDVTVARTAADRFQLGVNSPMDVDWLRRHAAAAVADGADVQVTDITASTCCVGVWGPRARALVEPLTPLELDDLGVYRCATTTVADIPVTMLRVSYVGEYGWEVYTDTDRGAELWDVLAAAGDDLGAVWAGRGALDCLRIEKGYRSWGHDMTTEDTPVEAGLSFAIGNGHNHIGDGASDRPATRILQTLVADVAASMAMGHEPILCDGVAVGYITSAAFSPTLGRVIAYGWTPPDVRPGDAVTVEYFGAAQIFTVSEPVSVDPSGDRVRGRVTVPAGEVA</sequence>